<reference evidence="9" key="1">
    <citation type="submission" date="2016-11" db="EMBL/GenBank/DDBJ databases">
        <authorList>
            <person name="Varghese N."/>
            <person name="Submissions S."/>
        </authorList>
    </citation>
    <scope>NUCLEOTIDE SEQUENCE [LARGE SCALE GENOMIC DNA]</scope>
    <source>
        <strain evidence="9">DSM 18829</strain>
    </source>
</reference>
<keyword evidence="7" id="KW-0998">Cell outer membrane</keyword>
<name>A0A1M6DPJ0_9FLAO</name>
<keyword evidence="4" id="KW-1134">Transmembrane beta strand</keyword>
<dbReference type="InterPro" id="IPR003423">
    <property type="entry name" value="OMP_efflux"/>
</dbReference>
<evidence type="ECO:0000256" key="5">
    <source>
        <dbReference type="ARBA" id="ARBA00022692"/>
    </source>
</evidence>
<sequence length="439" mass="49623">MKRLKMMNKFLILILFFVFVPKVVAQEVLTVDEAVQIALKNNYDIKIATNELSVDKENNSIGNAGMLPQIDASLTKNNSIQNSKQVQTNGDVRQLDNAKNNRLEYGVNLGWTIFDGMRMFARYDQLKELEKQGDVQLKLTVLTKVSDVMITYYNLVQQQQLIKALDTTIVISKQRLKTAENRFTIGKASKLEVLNAQVDLNTDSSTLLKQKEFYETTKIRLNEILARDLSTNFQVVEDVVVDDNLQLAELKSLTEKQNLQLQLALINKRVAELELKQTKATRYPTVRLNTGYTFVETESSLGFTSSTSSKGLNYGVTATMPIFNGFSQNRNEKIAKIQVENSSLVAQQQKQSVNVQLASAYQTYLTNVELVKLEESNESIAKKNMEITLDKFKIGTVPTIEFRNAQENYINAIARNSSAKFQAKISEIVLQQIAGNIKF</sequence>
<evidence type="ECO:0000256" key="6">
    <source>
        <dbReference type="ARBA" id="ARBA00023136"/>
    </source>
</evidence>
<dbReference type="GO" id="GO:0009279">
    <property type="term" value="C:cell outer membrane"/>
    <property type="evidence" value="ECO:0007669"/>
    <property type="project" value="UniProtKB-SubCell"/>
</dbReference>
<dbReference type="EMBL" id="FQZI01000002">
    <property type="protein sequence ID" value="SHI75039.1"/>
    <property type="molecule type" value="Genomic_DNA"/>
</dbReference>
<dbReference type="PANTHER" id="PTHR30026">
    <property type="entry name" value="OUTER MEMBRANE PROTEIN TOLC"/>
    <property type="match status" value="1"/>
</dbReference>
<dbReference type="Gene3D" id="1.20.1600.10">
    <property type="entry name" value="Outer membrane efflux proteins (OEP)"/>
    <property type="match status" value="1"/>
</dbReference>
<evidence type="ECO:0000256" key="7">
    <source>
        <dbReference type="ARBA" id="ARBA00023237"/>
    </source>
</evidence>
<evidence type="ECO:0000256" key="1">
    <source>
        <dbReference type="ARBA" id="ARBA00004442"/>
    </source>
</evidence>
<evidence type="ECO:0000256" key="3">
    <source>
        <dbReference type="ARBA" id="ARBA00022448"/>
    </source>
</evidence>
<dbReference type="AlphaFoldDB" id="A0A1M6DPJ0"/>
<keyword evidence="3" id="KW-0813">Transport</keyword>
<protein>
    <submittedName>
        <fullName evidence="8">Outer membrane protein TolC</fullName>
    </submittedName>
</protein>
<dbReference type="GO" id="GO:0015288">
    <property type="term" value="F:porin activity"/>
    <property type="evidence" value="ECO:0007669"/>
    <property type="project" value="TreeGrafter"/>
</dbReference>
<proteinExistence type="inferred from homology"/>
<evidence type="ECO:0000313" key="8">
    <source>
        <dbReference type="EMBL" id="SHI75039.1"/>
    </source>
</evidence>
<dbReference type="PANTHER" id="PTHR30026:SF20">
    <property type="entry name" value="OUTER MEMBRANE PROTEIN TOLC"/>
    <property type="match status" value="1"/>
</dbReference>
<dbReference type="InterPro" id="IPR051906">
    <property type="entry name" value="TolC-like"/>
</dbReference>
<keyword evidence="6" id="KW-0472">Membrane</keyword>
<dbReference type="Pfam" id="PF02321">
    <property type="entry name" value="OEP"/>
    <property type="match status" value="2"/>
</dbReference>
<dbReference type="Proteomes" id="UP000184488">
    <property type="component" value="Unassembled WGS sequence"/>
</dbReference>
<evidence type="ECO:0000313" key="9">
    <source>
        <dbReference type="Proteomes" id="UP000184488"/>
    </source>
</evidence>
<dbReference type="STRING" id="415425.SAMN05444363_1561"/>
<keyword evidence="9" id="KW-1185">Reference proteome</keyword>
<dbReference type="GO" id="GO:1990281">
    <property type="term" value="C:efflux pump complex"/>
    <property type="evidence" value="ECO:0007669"/>
    <property type="project" value="TreeGrafter"/>
</dbReference>
<comment type="similarity">
    <text evidence="2">Belongs to the outer membrane factor (OMF) (TC 1.B.17) family.</text>
</comment>
<evidence type="ECO:0000256" key="2">
    <source>
        <dbReference type="ARBA" id="ARBA00007613"/>
    </source>
</evidence>
<comment type="subcellular location">
    <subcellularLocation>
        <location evidence="1">Cell outer membrane</location>
    </subcellularLocation>
</comment>
<dbReference type="SUPFAM" id="SSF56954">
    <property type="entry name" value="Outer membrane efflux proteins (OEP)"/>
    <property type="match status" value="1"/>
</dbReference>
<gene>
    <name evidence="8" type="ORF">SAMN05444363_1561</name>
</gene>
<organism evidence="8 9">
    <name type="scientific">Flavobacterium terrae</name>
    <dbReference type="NCBI Taxonomy" id="415425"/>
    <lineage>
        <taxon>Bacteria</taxon>
        <taxon>Pseudomonadati</taxon>
        <taxon>Bacteroidota</taxon>
        <taxon>Flavobacteriia</taxon>
        <taxon>Flavobacteriales</taxon>
        <taxon>Flavobacteriaceae</taxon>
        <taxon>Flavobacterium</taxon>
    </lineage>
</organism>
<evidence type="ECO:0000256" key="4">
    <source>
        <dbReference type="ARBA" id="ARBA00022452"/>
    </source>
</evidence>
<keyword evidence="5" id="KW-0812">Transmembrane</keyword>
<accession>A0A1M6DPJ0</accession>
<dbReference type="GO" id="GO:0015562">
    <property type="term" value="F:efflux transmembrane transporter activity"/>
    <property type="evidence" value="ECO:0007669"/>
    <property type="project" value="InterPro"/>
</dbReference>